<gene>
    <name evidence="8" type="ORF">ABI_24530</name>
</gene>
<dbReference type="Gene3D" id="3.30.565.10">
    <property type="entry name" value="Histidine kinase-like ATPase, C-terminal domain"/>
    <property type="match status" value="1"/>
</dbReference>
<dbReference type="SMART" id="SM00388">
    <property type="entry name" value="HisKA"/>
    <property type="match status" value="1"/>
</dbReference>
<dbReference type="PANTHER" id="PTHR43711:SF1">
    <property type="entry name" value="HISTIDINE KINASE 1"/>
    <property type="match status" value="1"/>
</dbReference>
<dbReference type="EC" id="2.7.13.3" evidence="2"/>
<keyword evidence="9" id="KW-1185">Reference proteome</keyword>
<proteinExistence type="predicted"/>
<evidence type="ECO:0000256" key="1">
    <source>
        <dbReference type="ARBA" id="ARBA00000085"/>
    </source>
</evidence>
<sequence length="380" mass="41663">MRLVEFIRQNRDPIIAEWESFATTLSPAANMTRMQLRDHIDEILSFICDDLETAQTKTEQVEKSHGKRDSGQGYADTAAEAHGELRHGDGFDIVQMVSEYRALRGSIVKLWMRRRRTLEDTDIEDLTRFNESIDQALAESVVKFSAKVDYSRDLILGVLGHDLRSPLGAISMAGQLLPRLGALTDKQATLAAQVGTCSDRMTRIITDLLDLARARHGTRLPVSALAMDLGQLAQQMVAETKSQHADRDIDLTIKGDVTGAWDNTRLSQVLSNLLGNAIQYGDATAPVTVTILGTADDVSLTVLNQGPIIPEAQMASLFHSFTRGAEPGAQRNGGSNLGLGLFITREIVKSHDGKIEVSSNKRDGTSFRITLPRRRTAAAD</sequence>
<evidence type="ECO:0000256" key="3">
    <source>
        <dbReference type="ARBA" id="ARBA00022553"/>
    </source>
</evidence>
<dbReference type="SUPFAM" id="SSF55874">
    <property type="entry name" value="ATPase domain of HSP90 chaperone/DNA topoisomerase II/histidine kinase"/>
    <property type="match status" value="1"/>
</dbReference>
<organism evidence="8 9">
    <name type="scientific">Asticcacaulis biprosthecium C19</name>
    <dbReference type="NCBI Taxonomy" id="715226"/>
    <lineage>
        <taxon>Bacteria</taxon>
        <taxon>Pseudomonadati</taxon>
        <taxon>Pseudomonadota</taxon>
        <taxon>Alphaproteobacteria</taxon>
        <taxon>Caulobacterales</taxon>
        <taxon>Caulobacteraceae</taxon>
        <taxon>Asticcacaulis</taxon>
    </lineage>
</organism>
<dbReference type="Gene3D" id="1.10.287.130">
    <property type="match status" value="1"/>
</dbReference>
<dbReference type="SUPFAM" id="SSF47384">
    <property type="entry name" value="Homodimeric domain of signal transducing histidine kinase"/>
    <property type="match status" value="1"/>
</dbReference>
<name>F4QNY2_9CAUL</name>
<dbReference type="InterPro" id="IPR004358">
    <property type="entry name" value="Sig_transdc_His_kin-like_C"/>
</dbReference>
<dbReference type="InterPro" id="IPR005467">
    <property type="entry name" value="His_kinase_dom"/>
</dbReference>
<dbReference type="PRINTS" id="PR00344">
    <property type="entry name" value="BCTRLSENSOR"/>
</dbReference>
<dbReference type="PANTHER" id="PTHR43711">
    <property type="entry name" value="TWO-COMPONENT HISTIDINE KINASE"/>
    <property type="match status" value="1"/>
</dbReference>
<dbReference type="InterPro" id="IPR003661">
    <property type="entry name" value="HisK_dim/P_dom"/>
</dbReference>
<dbReference type="CDD" id="cd00082">
    <property type="entry name" value="HisKA"/>
    <property type="match status" value="1"/>
</dbReference>
<evidence type="ECO:0000256" key="5">
    <source>
        <dbReference type="ARBA" id="ARBA00022777"/>
    </source>
</evidence>
<dbReference type="Pfam" id="PF00512">
    <property type="entry name" value="HisKA"/>
    <property type="match status" value="1"/>
</dbReference>
<dbReference type="Proteomes" id="UP000006512">
    <property type="component" value="Unassembled WGS sequence"/>
</dbReference>
<keyword evidence="5 8" id="KW-0418">Kinase</keyword>
<dbReference type="PROSITE" id="PS50109">
    <property type="entry name" value="HIS_KIN"/>
    <property type="match status" value="1"/>
</dbReference>
<reference evidence="9" key="1">
    <citation type="submission" date="2011-03" db="EMBL/GenBank/DDBJ databases">
        <title>Draft genome sequence of Brevundimonas diminuta.</title>
        <authorList>
            <person name="Brown P.J.B."/>
            <person name="Buechlein A."/>
            <person name="Hemmerich C."/>
            <person name="Brun Y.V."/>
        </authorList>
    </citation>
    <scope>NUCLEOTIDE SEQUENCE [LARGE SCALE GENOMIC DNA]</scope>
    <source>
        <strain evidence="9">C19</strain>
    </source>
</reference>
<dbReference type="InterPro" id="IPR003594">
    <property type="entry name" value="HATPase_dom"/>
</dbReference>
<dbReference type="HOGENOM" id="CLU_000445_114_44_5"/>
<dbReference type="EMBL" id="GL883078">
    <property type="protein sequence ID" value="EGF91040.1"/>
    <property type="molecule type" value="Genomic_DNA"/>
</dbReference>
<keyword evidence="4" id="KW-0808">Transferase</keyword>
<dbReference type="InterPro" id="IPR036890">
    <property type="entry name" value="HATPase_C_sf"/>
</dbReference>
<evidence type="ECO:0000313" key="8">
    <source>
        <dbReference type="EMBL" id="EGF91040.1"/>
    </source>
</evidence>
<dbReference type="InterPro" id="IPR036097">
    <property type="entry name" value="HisK_dim/P_sf"/>
</dbReference>
<evidence type="ECO:0000313" key="9">
    <source>
        <dbReference type="Proteomes" id="UP000006512"/>
    </source>
</evidence>
<dbReference type="eggNOG" id="COG4251">
    <property type="taxonomic scope" value="Bacteria"/>
</dbReference>
<dbReference type="InterPro" id="IPR050736">
    <property type="entry name" value="Sensor_HK_Regulatory"/>
</dbReference>
<keyword evidence="3" id="KW-0597">Phosphoprotein</keyword>
<evidence type="ECO:0000256" key="4">
    <source>
        <dbReference type="ARBA" id="ARBA00022679"/>
    </source>
</evidence>
<evidence type="ECO:0000256" key="6">
    <source>
        <dbReference type="ARBA" id="ARBA00023012"/>
    </source>
</evidence>
<protein>
    <recommendedName>
        <fullName evidence="2">histidine kinase</fullName>
        <ecNumber evidence="2">2.7.13.3</ecNumber>
    </recommendedName>
</protein>
<keyword evidence="6" id="KW-0902">Two-component regulatory system</keyword>
<dbReference type="SMART" id="SM00387">
    <property type="entry name" value="HATPase_c"/>
    <property type="match status" value="1"/>
</dbReference>
<feature type="domain" description="Histidine kinase" evidence="7">
    <location>
        <begin position="158"/>
        <end position="375"/>
    </location>
</feature>
<comment type="catalytic activity">
    <reaction evidence="1">
        <text>ATP + protein L-histidine = ADP + protein N-phospho-L-histidine.</text>
        <dbReference type="EC" id="2.7.13.3"/>
    </reaction>
</comment>
<dbReference type="AlphaFoldDB" id="F4QNY2"/>
<evidence type="ECO:0000256" key="2">
    <source>
        <dbReference type="ARBA" id="ARBA00012438"/>
    </source>
</evidence>
<dbReference type="RefSeq" id="WP_006273226.1">
    <property type="nucleotide sequence ID" value="NZ_GL883078.1"/>
</dbReference>
<evidence type="ECO:0000259" key="7">
    <source>
        <dbReference type="PROSITE" id="PS50109"/>
    </source>
</evidence>
<dbReference type="GO" id="GO:0000155">
    <property type="term" value="F:phosphorelay sensor kinase activity"/>
    <property type="evidence" value="ECO:0007669"/>
    <property type="project" value="InterPro"/>
</dbReference>
<accession>F4QNY2</accession>
<dbReference type="STRING" id="715226.ABI_24530"/>
<dbReference type="Pfam" id="PF02518">
    <property type="entry name" value="HATPase_c"/>
    <property type="match status" value="1"/>
</dbReference>